<dbReference type="InterPro" id="IPR004252">
    <property type="entry name" value="Probable_transposase_24"/>
</dbReference>
<protein>
    <submittedName>
        <fullName evidence="1">Uncharacterized protein</fullName>
    </submittedName>
</protein>
<evidence type="ECO:0000313" key="2">
    <source>
        <dbReference type="Proteomes" id="UP000652761"/>
    </source>
</evidence>
<organism evidence="1 2">
    <name type="scientific">Colocasia esculenta</name>
    <name type="common">Wild taro</name>
    <name type="synonym">Arum esculentum</name>
    <dbReference type="NCBI Taxonomy" id="4460"/>
    <lineage>
        <taxon>Eukaryota</taxon>
        <taxon>Viridiplantae</taxon>
        <taxon>Streptophyta</taxon>
        <taxon>Embryophyta</taxon>
        <taxon>Tracheophyta</taxon>
        <taxon>Spermatophyta</taxon>
        <taxon>Magnoliopsida</taxon>
        <taxon>Liliopsida</taxon>
        <taxon>Araceae</taxon>
        <taxon>Aroideae</taxon>
        <taxon>Colocasieae</taxon>
        <taxon>Colocasia</taxon>
    </lineage>
</organism>
<dbReference type="OrthoDB" id="629495at2759"/>
<sequence length="339" mass="37859">MSFSRLMMGSKRTESDGFHLRRPRVRILIHDRGCLPVHVSPLIDRDCLPVHAGRPGDRGCLPVRVGPPVVRDCLPVYAGRPGDRDCLPVYAGHPGDRDRLPVDHVSSATFPLFLTTRGKIDPSSASRYITTLFHAHIPGPWRYAFTRPEDLPRARVVWESTAQTNLRKSMGEARDKAMKTTGNRDPMAWLDYGPHHELERAPTFRELFDRTHKRKGTDDYVSESARTIAETYDRTMADRYVEGTPQPDLDPEAWVDAAGGPRKGRVYDFGDSLDTTPVLSSYASSVSPSAYTSSSAAPPISGVEEIRTLIWEELRMHFGVMVEQLISAMQGVRPSQPAP</sequence>
<proteinExistence type="predicted"/>
<dbReference type="EMBL" id="NMUH01008037">
    <property type="protein sequence ID" value="MQM18212.1"/>
    <property type="molecule type" value="Genomic_DNA"/>
</dbReference>
<reference evidence="1" key="1">
    <citation type="submission" date="2017-07" db="EMBL/GenBank/DDBJ databases">
        <title>Taro Niue Genome Assembly and Annotation.</title>
        <authorList>
            <person name="Atibalentja N."/>
            <person name="Keating K."/>
            <person name="Fields C.J."/>
        </authorList>
    </citation>
    <scope>NUCLEOTIDE SEQUENCE</scope>
    <source>
        <strain evidence="1">Niue_2</strain>
        <tissue evidence="1">Leaf</tissue>
    </source>
</reference>
<dbReference type="Pfam" id="PF03004">
    <property type="entry name" value="Transposase_24"/>
    <property type="match status" value="1"/>
</dbReference>
<evidence type="ECO:0000313" key="1">
    <source>
        <dbReference type="EMBL" id="MQM18212.1"/>
    </source>
</evidence>
<dbReference type="Proteomes" id="UP000652761">
    <property type="component" value="Unassembled WGS sequence"/>
</dbReference>
<accession>A0A843XG21</accession>
<gene>
    <name evidence="1" type="ORF">Taro_051204</name>
</gene>
<comment type="caution">
    <text evidence="1">The sequence shown here is derived from an EMBL/GenBank/DDBJ whole genome shotgun (WGS) entry which is preliminary data.</text>
</comment>
<keyword evidence="2" id="KW-1185">Reference proteome</keyword>
<dbReference type="AlphaFoldDB" id="A0A843XG21"/>
<name>A0A843XG21_COLES</name>